<keyword evidence="18" id="KW-0808">Transferase</keyword>
<dbReference type="InterPro" id="IPR005481">
    <property type="entry name" value="BC-like_N"/>
</dbReference>
<comment type="pathway">
    <text evidence="2">Lipid metabolism; malonyl-CoA biosynthesis; malonyl-CoA from acetyl-CoA: step 1/1.</text>
</comment>
<comment type="cofactor">
    <cofactor evidence="1">
        <name>biotin</name>
        <dbReference type="ChEBI" id="CHEBI:57586"/>
    </cofactor>
</comment>
<dbReference type="InterPro" id="IPR029045">
    <property type="entry name" value="ClpP/crotonase-like_dom_sf"/>
</dbReference>
<dbReference type="InterPro" id="IPR011763">
    <property type="entry name" value="COA_CT_C"/>
</dbReference>
<dbReference type="InterPro" id="IPR011053">
    <property type="entry name" value="Single_hybrid_motif"/>
</dbReference>
<keyword evidence="8" id="KW-0092">Biotin</keyword>
<evidence type="ECO:0000256" key="8">
    <source>
        <dbReference type="ARBA" id="ARBA00023267"/>
    </source>
</evidence>
<feature type="domain" description="Lipoyl-binding" evidence="13">
    <location>
        <begin position="496"/>
        <end position="572"/>
    </location>
</feature>
<feature type="region of interest" description="Disordered" evidence="12">
    <location>
        <begin position="456"/>
        <end position="500"/>
    </location>
</feature>
<dbReference type="PROSITE" id="PS50979">
    <property type="entry name" value="BC"/>
    <property type="match status" value="1"/>
</dbReference>
<keyword evidence="19" id="KW-1185">Reference proteome</keyword>
<evidence type="ECO:0000256" key="12">
    <source>
        <dbReference type="SAM" id="MobiDB-lite"/>
    </source>
</evidence>
<dbReference type="SUPFAM" id="SSF51246">
    <property type="entry name" value="Rudiment single hybrid motif"/>
    <property type="match status" value="1"/>
</dbReference>
<keyword evidence="7 11" id="KW-0067">ATP-binding</keyword>
<dbReference type="SUPFAM" id="SSF52440">
    <property type="entry name" value="PreATP-grasp domain"/>
    <property type="match status" value="1"/>
</dbReference>
<evidence type="ECO:0000259" key="13">
    <source>
        <dbReference type="PROSITE" id="PS50968"/>
    </source>
</evidence>
<dbReference type="InterPro" id="IPR034733">
    <property type="entry name" value="AcCoA_carboxyl_beta"/>
</dbReference>
<keyword evidence="6 11" id="KW-0547">Nucleotide-binding</keyword>
<dbReference type="Pfam" id="PF00364">
    <property type="entry name" value="Biotin_lipoyl"/>
    <property type="match status" value="1"/>
</dbReference>
<evidence type="ECO:0000259" key="17">
    <source>
        <dbReference type="PROSITE" id="PS50989"/>
    </source>
</evidence>
<evidence type="ECO:0000256" key="3">
    <source>
        <dbReference type="ARBA" id="ARBA00006102"/>
    </source>
</evidence>
<dbReference type="Gene3D" id="3.30.470.20">
    <property type="entry name" value="ATP-grasp fold, B domain"/>
    <property type="match status" value="1"/>
</dbReference>
<evidence type="ECO:0000259" key="15">
    <source>
        <dbReference type="PROSITE" id="PS50979"/>
    </source>
</evidence>
<dbReference type="InterPro" id="IPR011761">
    <property type="entry name" value="ATP-grasp"/>
</dbReference>
<dbReference type="EC" id="6.4.1.2" evidence="4"/>
<dbReference type="Proteomes" id="UP001550628">
    <property type="component" value="Unassembled WGS sequence"/>
</dbReference>
<comment type="catalytic activity">
    <reaction evidence="10">
        <text>N(6)-biotinyl-L-lysyl-[protein] + hydrogencarbonate + ATP = N(6)-carboxybiotinyl-L-lysyl-[protein] + ADP + phosphate + H(+)</text>
        <dbReference type="Rhea" id="RHEA:13501"/>
        <dbReference type="Rhea" id="RHEA-COMP:10505"/>
        <dbReference type="Rhea" id="RHEA-COMP:10506"/>
        <dbReference type="ChEBI" id="CHEBI:15378"/>
        <dbReference type="ChEBI" id="CHEBI:17544"/>
        <dbReference type="ChEBI" id="CHEBI:30616"/>
        <dbReference type="ChEBI" id="CHEBI:43474"/>
        <dbReference type="ChEBI" id="CHEBI:83144"/>
        <dbReference type="ChEBI" id="CHEBI:83145"/>
        <dbReference type="ChEBI" id="CHEBI:456216"/>
        <dbReference type="EC" id="6.3.4.14"/>
    </reaction>
    <physiologicalReaction direction="left-to-right" evidence="10">
        <dbReference type="Rhea" id="RHEA:13502"/>
    </physiologicalReaction>
</comment>
<dbReference type="Gene3D" id="2.40.50.100">
    <property type="match status" value="1"/>
</dbReference>
<evidence type="ECO:0000256" key="9">
    <source>
        <dbReference type="ARBA" id="ARBA00023268"/>
    </source>
</evidence>
<dbReference type="SUPFAM" id="SSF51230">
    <property type="entry name" value="Single hybrid motif"/>
    <property type="match status" value="1"/>
</dbReference>
<evidence type="ECO:0000256" key="2">
    <source>
        <dbReference type="ARBA" id="ARBA00004956"/>
    </source>
</evidence>
<evidence type="ECO:0000259" key="16">
    <source>
        <dbReference type="PROSITE" id="PS50980"/>
    </source>
</evidence>
<dbReference type="InterPro" id="IPR051602">
    <property type="entry name" value="ACC_Biotin_Carboxylase"/>
</dbReference>
<evidence type="ECO:0000259" key="14">
    <source>
        <dbReference type="PROSITE" id="PS50975"/>
    </source>
</evidence>
<dbReference type="InterPro" id="IPR000089">
    <property type="entry name" value="Biotin_lipoyl"/>
</dbReference>
<dbReference type="InterPro" id="IPR011764">
    <property type="entry name" value="Biotin_carboxylation_dom"/>
</dbReference>
<dbReference type="CDD" id="cd06850">
    <property type="entry name" value="biotinyl_domain"/>
    <property type="match status" value="1"/>
</dbReference>
<feature type="domain" description="CoA carboxyltransferase N-terminal" evidence="16">
    <location>
        <begin position="590"/>
        <end position="860"/>
    </location>
</feature>
<evidence type="ECO:0000256" key="6">
    <source>
        <dbReference type="ARBA" id="ARBA00022741"/>
    </source>
</evidence>
<dbReference type="GO" id="GO:0016740">
    <property type="term" value="F:transferase activity"/>
    <property type="evidence" value="ECO:0007669"/>
    <property type="project" value="UniProtKB-KW"/>
</dbReference>
<dbReference type="InterPro" id="IPR011762">
    <property type="entry name" value="COA_CT_N"/>
</dbReference>
<dbReference type="InterPro" id="IPR005482">
    <property type="entry name" value="Biotin_COase_C"/>
</dbReference>
<dbReference type="InterPro" id="IPR011054">
    <property type="entry name" value="Rudment_hybrid_motif"/>
</dbReference>
<dbReference type="PROSITE" id="PS50975">
    <property type="entry name" value="ATP_GRASP"/>
    <property type="match status" value="1"/>
</dbReference>
<protein>
    <recommendedName>
        <fullName evidence="4">acetyl-CoA carboxylase</fullName>
        <ecNumber evidence="4">6.4.1.2</ecNumber>
    </recommendedName>
</protein>
<dbReference type="Gene3D" id="3.40.50.20">
    <property type="match status" value="1"/>
</dbReference>
<evidence type="ECO:0000256" key="4">
    <source>
        <dbReference type="ARBA" id="ARBA00013058"/>
    </source>
</evidence>
<feature type="compositionally biased region" description="Low complexity" evidence="12">
    <location>
        <begin position="471"/>
        <end position="482"/>
    </location>
</feature>
<dbReference type="Gene3D" id="3.30.1490.20">
    <property type="entry name" value="ATP-grasp fold, A domain"/>
    <property type="match status" value="1"/>
</dbReference>
<dbReference type="SUPFAM" id="SSF56059">
    <property type="entry name" value="Glutathione synthetase ATP-binding domain-like"/>
    <property type="match status" value="1"/>
</dbReference>
<dbReference type="EMBL" id="JBEYBF010000002">
    <property type="protein sequence ID" value="MEU1951003.1"/>
    <property type="molecule type" value="Genomic_DNA"/>
</dbReference>
<dbReference type="InterPro" id="IPR005479">
    <property type="entry name" value="CPAse_ATP-bd"/>
</dbReference>
<dbReference type="PANTHER" id="PTHR48095">
    <property type="entry name" value="PYRUVATE CARBOXYLASE SUBUNIT A"/>
    <property type="match status" value="1"/>
</dbReference>
<name>A0ABV2WJE2_9NOCA</name>
<dbReference type="InterPro" id="IPR016185">
    <property type="entry name" value="PreATP-grasp_dom_sf"/>
</dbReference>
<evidence type="ECO:0000256" key="11">
    <source>
        <dbReference type="PROSITE-ProRule" id="PRU00409"/>
    </source>
</evidence>
<proteinExistence type="inferred from homology"/>
<feature type="domain" description="CoA carboxyltransferase C-terminal" evidence="17">
    <location>
        <begin position="852"/>
        <end position="1092"/>
    </location>
</feature>
<evidence type="ECO:0000313" key="18">
    <source>
        <dbReference type="EMBL" id="MEU1951003.1"/>
    </source>
</evidence>
<dbReference type="PROSITE" id="PS50968">
    <property type="entry name" value="BIOTINYL_LIPOYL"/>
    <property type="match status" value="1"/>
</dbReference>
<evidence type="ECO:0000256" key="10">
    <source>
        <dbReference type="ARBA" id="ARBA00048501"/>
    </source>
</evidence>
<dbReference type="PROSITE" id="PS50980">
    <property type="entry name" value="COA_CT_NTER"/>
    <property type="match status" value="1"/>
</dbReference>
<dbReference type="Gene3D" id="3.90.226.10">
    <property type="entry name" value="2-enoyl-CoA Hydratase, Chain A, domain 1"/>
    <property type="match status" value="2"/>
</dbReference>
<evidence type="ECO:0000313" key="19">
    <source>
        <dbReference type="Proteomes" id="UP001550628"/>
    </source>
</evidence>
<keyword evidence="5" id="KW-0436">Ligase</keyword>
<accession>A0ABV2WJE2</accession>
<comment type="similarity">
    <text evidence="3">Belongs to the AccD/PCCB family.</text>
</comment>
<gene>
    <name evidence="18" type="ORF">ABZ510_04010</name>
</gene>
<dbReference type="SUPFAM" id="SSF52096">
    <property type="entry name" value="ClpP/crotonase"/>
    <property type="match status" value="2"/>
</dbReference>
<dbReference type="PROSITE" id="PS00867">
    <property type="entry name" value="CPSASE_2"/>
    <property type="match status" value="1"/>
</dbReference>
<dbReference type="Pfam" id="PF00289">
    <property type="entry name" value="Biotin_carb_N"/>
    <property type="match status" value="1"/>
</dbReference>
<evidence type="ECO:0000256" key="1">
    <source>
        <dbReference type="ARBA" id="ARBA00001953"/>
    </source>
</evidence>
<dbReference type="RefSeq" id="WP_356954911.1">
    <property type="nucleotide sequence ID" value="NZ_JBEYBD010000003.1"/>
</dbReference>
<dbReference type="PROSITE" id="PS50989">
    <property type="entry name" value="COA_CT_CTER"/>
    <property type="match status" value="1"/>
</dbReference>
<feature type="domain" description="ATP-grasp" evidence="14">
    <location>
        <begin position="122"/>
        <end position="318"/>
    </location>
</feature>
<dbReference type="Pfam" id="PF01039">
    <property type="entry name" value="Carboxyl_trans"/>
    <property type="match status" value="1"/>
</dbReference>
<reference evidence="18 19" key="1">
    <citation type="submission" date="2024-06" db="EMBL/GenBank/DDBJ databases">
        <title>The Natural Products Discovery Center: Release of the First 8490 Sequenced Strains for Exploring Actinobacteria Biosynthetic Diversity.</title>
        <authorList>
            <person name="Kalkreuter E."/>
            <person name="Kautsar S.A."/>
            <person name="Yang D."/>
            <person name="Bader C.D."/>
            <person name="Teijaro C.N."/>
            <person name="Fluegel L."/>
            <person name="Davis C.M."/>
            <person name="Simpson J.R."/>
            <person name="Lauterbach L."/>
            <person name="Steele A.D."/>
            <person name="Gui C."/>
            <person name="Meng S."/>
            <person name="Li G."/>
            <person name="Viehrig K."/>
            <person name="Ye F."/>
            <person name="Su P."/>
            <person name="Kiefer A.F."/>
            <person name="Nichols A."/>
            <person name="Cepeda A.J."/>
            <person name="Yan W."/>
            <person name="Fan B."/>
            <person name="Jiang Y."/>
            <person name="Adhikari A."/>
            <person name="Zheng C.-J."/>
            <person name="Schuster L."/>
            <person name="Cowan T.M."/>
            <person name="Smanski M.J."/>
            <person name="Chevrette M.G."/>
            <person name="De Carvalho L.P.S."/>
            <person name="Shen B."/>
        </authorList>
    </citation>
    <scope>NUCLEOTIDE SEQUENCE [LARGE SCALE GENOMIC DNA]</scope>
    <source>
        <strain evidence="18 19">NPDC019708</strain>
    </source>
</reference>
<dbReference type="Pfam" id="PF02786">
    <property type="entry name" value="CPSase_L_D2"/>
    <property type="match status" value="1"/>
</dbReference>
<keyword evidence="9" id="KW-0511">Multifunctional enzyme</keyword>
<dbReference type="PROSITE" id="PS00188">
    <property type="entry name" value="BIOTIN"/>
    <property type="match status" value="1"/>
</dbReference>
<feature type="domain" description="Biotin carboxylation" evidence="15">
    <location>
        <begin position="4"/>
        <end position="452"/>
    </location>
</feature>
<dbReference type="SMART" id="SM00878">
    <property type="entry name" value="Biotin_carb_C"/>
    <property type="match status" value="1"/>
</dbReference>
<dbReference type="Pfam" id="PF02785">
    <property type="entry name" value="Biotin_carb_C"/>
    <property type="match status" value="1"/>
</dbReference>
<organism evidence="18 19">
    <name type="scientific">Nocardia rhamnosiphila</name>
    <dbReference type="NCBI Taxonomy" id="426716"/>
    <lineage>
        <taxon>Bacteria</taxon>
        <taxon>Bacillati</taxon>
        <taxon>Actinomycetota</taxon>
        <taxon>Actinomycetes</taxon>
        <taxon>Mycobacteriales</taxon>
        <taxon>Nocardiaceae</taxon>
        <taxon>Nocardia</taxon>
    </lineage>
</organism>
<dbReference type="InterPro" id="IPR013815">
    <property type="entry name" value="ATP_grasp_subdomain_1"/>
</dbReference>
<dbReference type="InterPro" id="IPR001882">
    <property type="entry name" value="Biotin_BS"/>
</dbReference>
<evidence type="ECO:0000256" key="5">
    <source>
        <dbReference type="ARBA" id="ARBA00022598"/>
    </source>
</evidence>
<comment type="caution">
    <text evidence="18">The sequence shown here is derived from an EMBL/GenBank/DDBJ whole genome shotgun (WGS) entry which is preliminary data.</text>
</comment>
<sequence>MSAQPKKVLVANRGEIAVRVFRAAQALGVETVGLRARDEDGAPHATRCDELVVLPGAGPAAYLDIDAILAAAASTDATAIHPGYGFLSERADFARACAAAEVTFVGPGAATLELFGDKGRARQLAAEQVVPVLPGTSGPTTPAQMTDFLATQNAPIMVKALAGGGGRGTRVVRSAAELPDAFARCRAEAQAAFGIGDLYAERLLTGARHLEVQLVGDGTGAVCHLWDRDCTVQRRHQKLVEFAPSAALPADARARMLAAAVRLGRAAGLRGVATVEFLALPGGTFYFLEANPRLQVEHTVTEQVTGVDLVLTQLRLATGATLADLGLDRITEPLGTAIQIRVNAETQRDDGTPIPAAGTVSGFEMPTGAGVRVDTAGRPGSPVDPRFDTLLAKIVVHHRDGFSAAHRLALRALAETTITGVPTNLAFQRALLTDPAFAAGDYDTTRVDRELERLLAHAREPAPGTADEPPARSGAARSSFAGYTGGERATDPAGPRGFAGRTGNVVRAGTAGVVVSIEAEAGQVVAAGTTVAVVEAMKMHYPVRSEWAGTVEAIAVRVGDHLAEGAALVLLSPVAGDETSTATTEAGLDPDRIRTDLAALRERRARLSDDARAEAVATRHGLGMRTARENIAALTDDGLLVEYGGFAVAAQRARRDLADLEARTPADGIVTGLGRINGDLFDAERSTCAVLAYDYTVLAGTQGYFSHQKTDRLLDLARTRRYPVVLFAEGGGGRPGDSDPPIVAGLHYPTFVTMGALSGVVPTIGIAAGRCFAGNAALLGTCDVVIATENSTIGMAGPAMIEGGGLGVYAPEEVGPIEVQRANGVVDIVVADEAQATEVARRYLAYFQGKVPGYEVADQRRLRQLVPEDRKRVYDIRTVIDTLFDIGSVLELRRDFAPTVITALARIDGVPVAVMANNPAVLGGAVDAAGADKLARFLQLCDTYGLPVVSLCDTPGFMVGPESERQAAVRHFPRLFVLGGHLSVPLVTVVLRKGYGLGALAMAGGGFHNTDMIVAWPTGEFGGMGLEGAVHLASRDALAAIADPDERARRFDELVALAYAQGSAVNTAAHLEIDDVIDPADTRAVLAAALLAQPGPPRDGWRNSRRSTGIDTW</sequence>
<dbReference type="PANTHER" id="PTHR48095:SF5">
    <property type="entry name" value="BLL7292 PROTEIN"/>
    <property type="match status" value="1"/>
</dbReference>
<evidence type="ECO:0000256" key="7">
    <source>
        <dbReference type="ARBA" id="ARBA00022840"/>
    </source>
</evidence>